<feature type="region of interest" description="Disordered" evidence="1">
    <location>
        <begin position="218"/>
        <end position="264"/>
    </location>
</feature>
<name>A0A4R4URB2_9PSEU</name>
<evidence type="ECO:0000313" key="3">
    <source>
        <dbReference type="Proteomes" id="UP000294744"/>
    </source>
</evidence>
<feature type="compositionally biased region" description="Basic and acidic residues" evidence="1">
    <location>
        <begin position="685"/>
        <end position="718"/>
    </location>
</feature>
<accession>A0A4R4URB2</accession>
<feature type="compositionally biased region" description="Low complexity" evidence="1">
    <location>
        <begin position="488"/>
        <end position="497"/>
    </location>
</feature>
<feature type="compositionally biased region" description="Basic and acidic residues" evidence="1">
    <location>
        <begin position="655"/>
        <end position="674"/>
    </location>
</feature>
<organism evidence="2 3">
    <name type="scientific">Saccharopolyspora aridisoli</name>
    <dbReference type="NCBI Taxonomy" id="2530385"/>
    <lineage>
        <taxon>Bacteria</taxon>
        <taxon>Bacillati</taxon>
        <taxon>Actinomycetota</taxon>
        <taxon>Actinomycetes</taxon>
        <taxon>Pseudonocardiales</taxon>
        <taxon>Pseudonocardiaceae</taxon>
        <taxon>Saccharopolyspora</taxon>
    </lineage>
</organism>
<dbReference type="SUPFAM" id="SSF56399">
    <property type="entry name" value="ADP-ribosylation"/>
    <property type="match status" value="1"/>
</dbReference>
<dbReference type="Proteomes" id="UP000294744">
    <property type="component" value="Unassembled WGS sequence"/>
</dbReference>
<dbReference type="Gene3D" id="3.90.176.10">
    <property type="entry name" value="Toxin ADP-ribosyltransferase, Chain A, domain 1"/>
    <property type="match status" value="1"/>
</dbReference>
<evidence type="ECO:0000256" key="1">
    <source>
        <dbReference type="SAM" id="MobiDB-lite"/>
    </source>
</evidence>
<comment type="caution">
    <text evidence="2">The sequence shown here is derived from an EMBL/GenBank/DDBJ whole genome shotgun (WGS) entry which is preliminary data.</text>
</comment>
<feature type="compositionally biased region" description="Pro residues" evidence="1">
    <location>
        <begin position="456"/>
        <end position="487"/>
    </location>
</feature>
<dbReference type="RefSeq" id="WP_132624340.1">
    <property type="nucleotide sequence ID" value="NZ_SMKV01000020.1"/>
</dbReference>
<protein>
    <submittedName>
        <fullName evidence="2">Uncharacterized protein</fullName>
    </submittedName>
</protein>
<dbReference type="PANTHER" id="PTHR48125:SF12">
    <property type="entry name" value="AT HOOK TRANSCRIPTION FACTOR FAMILY-RELATED"/>
    <property type="match status" value="1"/>
</dbReference>
<feature type="compositionally biased region" description="Pro residues" evidence="1">
    <location>
        <begin position="533"/>
        <end position="546"/>
    </location>
</feature>
<feature type="compositionally biased region" description="Pro residues" evidence="1">
    <location>
        <begin position="324"/>
        <end position="336"/>
    </location>
</feature>
<feature type="compositionally biased region" description="Low complexity" evidence="1">
    <location>
        <begin position="337"/>
        <end position="415"/>
    </location>
</feature>
<dbReference type="OrthoDB" id="5524878at2"/>
<proteinExistence type="predicted"/>
<gene>
    <name evidence="2" type="ORF">E1161_16825</name>
</gene>
<feature type="region of interest" description="Disordered" evidence="1">
    <location>
        <begin position="281"/>
        <end position="759"/>
    </location>
</feature>
<feature type="compositionally biased region" description="Basic and acidic residues" evidence="1">
    <location>
        <begin position="734"/>
        <end position="753"/>
    </location>
</feature>
<sequence>MQRPQSAPPRAPHLRTADSPRTPIPAQRAPETPNSLAEQPKLDEAKVSTAESMAAETPPKDQWQAGHHMVDHTPRLNISPELRDKLGPFRRDIEATGAGLSFTKPPVTDYFGRAEWAHKRPRCSVDPNRFTVEMHGGPNGVKFKHIDLDAKELAEIIRGSSGYKEGTPIRLVSCETGADVPDGSKNFAQQLSEELGVEVLAPNTNAWVDNHGNIYASESSAKFDKDESGTPKPRLDSPGEWTAFRPDGTKAVHSSPYPPGHQPEWVRHGVQAESAQIRGIFGRRKDEDFSIDPVTGHNYSNAPPQGHYGPPPQNHGYHPQQPQAYPPHGNPAPPQQGFPQQQPPQQGFPQHQGYPPQNFTQPNQGFPQQGYPPQGHPHSAQQQAYQPPGQQQNPQPNPPHNGGYLPPQHQHAQPQPGYPPAPHQGGYGPGAQSHPGGYEPPQVPSGPRVPQSQPGTQPPAPASPPPPGPRMGPSTTPPPAAPRPQPTAAPQAPRSQPMQQTTGAPSAPQPPSIPQAGMRQGPTAQPALGNPQAPRPSQPLDNPPGGPRQTPSHQQPAPPKQHPASPSPEHVAPRQAAEPQRAHDRGPTPNTPVAPQTPKLDDFEPTAAAPAPEVPEVQRHRAPEQEKGFDPQRGTGAAASQTQPEKILDDFAPVEARERVLKTPDGTDAKKVFDDFAPSKPADAAPERPPHAERAPVNDDFEPKPFGKEEPSSSRIEDMLGGSGSSHSSPDGDVPDRLDTQSADADAHGRAAAEPEVPADVRMALDHFDGRLAQDYLEDPDFRVSDQDRADFRDQFGSYTNGRTQDYEDVLPEMRAALEERYPREQYPEVHEITDEELLGLRLYTEQGYKIVNRAQRETDLFKFANAAQHADPMTRCVQSALNRLPKEEGWVRRNIGGHTPGSYEMYQQRFAPGKASVENAFSSSSDLSYNYIPDKGAPRVRMEIFSRTAADIDFLSGNRGESEYLFGARSYFLTREVETRIEEIDGEQMEVMYVKVEEILPSELTPEMLEQIGPRLSYTDDGGNVVPLANDLLAGRTP</sequence>
<dbReference type="PANTHER" id="PTHR48125">
    <property type="entry name" value="LP07818P1"/>
    <property type="match status" value="1"/>
</dbReference>
<keyword evidence="3" id="KW-1185">Reference proteome</keyword>
<feature type="compositionally biased region" description="Pro residues" evidence="1">
    <location>
        <begin position="1"/>
        <end position="11"/>
    </location>
</feature>
<dbReference type="EMBL" id="SMKV01000020">
    <property type="protein sequence ID" value="TDC91103.1"/>
    <property type="molecule type" value="Genomic_DNA"/>
</dbReference>
<feature type="compositionally biased region" description="Low complexity" evidence="1">
    <location>
        <begin position="605"/>
        <end position="615"/>
    </location>
</feature>
<feature type="compositionally biased region" description="Basic and acidic residues" evidence="1">
    <location>
        <begin position="616"/>
        <end position="630"/>
    </location>
</feature>
<dbReference type="AlphaFoldDB" id="A0A4R4URB2"/>
<feature type="region of interest" description="Disordered" evidence="1">
    <location>
        <begin position="1"/>
        <end position="65"/>
    </location>
</feature>
<reference evidence="2 3" key="1">
    <citation type="submission" date="2019-03" db="EMBL/GenBank/DDBJ databases">
        <title>Draft genome sequences of novel Actinobacteria.</title>
        <authorList>
            <person name="Sahin N."/>
            <person name="Ay H."/>
            <person name="Saygin H."/>
        </authorList>
    </citation>
    <scope>NUCLEOTIDE SEQUENCE [LARGE SCALE GENOMIC DNA]</scope>
    <source>
        <strain evidence="2 3">16K404</strain>
    </source>
</reference>
<feature type="compositionally biased region" description="Basic and acidic residues" evidence="1">
    <location>
        <begin position="221"/>
        <end position="237"/>
    </location>
</feature>
<dbReference type="PROSITE" id="PS51996">
    <property type="entry name" value="TR_MART"/>
    <property type="match status" value="1"/>
</dbReference>
<evidence type="ECO:0000313" key="2">
    <source>
        <dbReference type="EMBL" id="TDC91103.1"/>
    </source>
</evidence>